<gene>
    <name evidence="8" type="ORF">BU52_22665</name>
</gene>
<dbReference type="InterPro" id="IPR036291">
    <property type="entry name" value="NAD(P)-bd_dom_sf"/>
</dbReference>
<evidence type="ECO:0000256" key="6">
    <source>
        <dbReference type="ARBA" id="ARBA00048202"/>
    </source>
</evidence>
<dbReference type="EMBL" id="JFCB01000022">
    <property type="protein sequence ID" value="KES04852.1"/>
    <property type="molecule type" value="Genomic_DNA"/>
</dbReference>
<dbReference type="EC" id="7.1.1.1" evidence="2"/>
<dbReference type="eggNOG" id="COG3288">
    <property type="taxonomic scope" value="Bacteria"/>
</dbReference>
<organism evidence="8 9">
    <name type="scientific">Streptomyces toyocaensis</name>
    <dbReference type="NCBI Taxonomy" id="55952"/>
    <lineage>
        <taxon>Bacteria</taxon>
        <taxon>Bacillati</taxon>
        <taxon>Actinomycetota</taxon>
        <taxon>Actinomycetes</taxon>
        <taxon>Kitasatosporales</taxon>
        <taxon>Streptomycetaceae</taxon>
        <taxon>Streptomyces</taxon>
    </lineage>
</organism>
<comment type="caution">
    <text evidence="8">The sequence shown here is derived from an EMBL/GenBank/DDBJ whole genome shotgun (WGS) entry which is preliminary data.</text>
</comment>
<feature type="domain" description="Alanine dehydrogenase/pyridine nucleotide transhydrogenase NAD(H)-binding" evidence="7">
    <location>
        <begin position="1"/>
        <end position="98"/>
    </location>
</feature>
<name>A0A081XMS9_STRTO</name>
<dbReference type="GO" id="GO:0005886">
    <property type="term" value="C:plasma membrane"/>
    <property type="evidence" value="ECO:0007669"/>
    <property type="project" value="TreeGrafter"/>
</dbReference>
<dbReference type="PANTHER" id="PTHR10160">
    <property type="entry name" value="NAD(P) TRANSHYDROGENASE"/>
    <property type="match status" value="1"/>
</dbReference>
<dbReference type="GO" id="GO:0008750">
    <property type="term" value="F:proton-translocating NAD(P)+ transhydrogenase activity"/>
    <property type="evidence" value="ECO:0007669"/>
    <property type="project" value="UniProtKB-EC"/>
</dbReference>
<dbReference type="Pfam" id="PF01262">
    <property type="entry name" value="AlaDh_PNT_C"/>
    <property type="match status" value="1"/>
</dbReference>
<reference evidence="8 9" key="1">
    <citation type="submission" date="2014-02" db="EMBL/GenBank/DDBJ databases">
        <title>The genome announcement of Streptomyces toyocaensis NRRL15009.</title>
        <authorList>
            <person name="Hong H.-J."/>
            <person name="Kwun M.J."/>
        </authorList>
    </citation>
    <scope>NUCLEOTIDE SEQUENCE [LARGE SCALE GENOMIC DNA]</scope>
    <source>
        <strain evidence="8 9">NRRL 15009</strain>
    </source>
</reference>
<accession>A0A081XMS9</accession>
<dbReference type="PANTHER" id="PTHR10160:SF19">
    <property type="entry name" value="PROTON-TRANSLOCATING NAD(P)(+) TRANSHYDROGENASE"/>
    <property type="match status" value="1"/>
</dbReference>
<dbReference type="Proteomes" id="UP000028341">
    <property type="component" value="Unassembled WGS sequence"/>
</dbReference>
<dbReference type="SMART" id="SM01002">
    <property type="entry name" value="AlaDh_PNT_C"/>
    <property type="match status" value="1"/>
</dbReference>
<dbReference type="AlphaFoldDB" id="A0A081XMS9"/>
<comment type="function">
    <text evidence="1">The transhydrogenation between NADH and NADP is coupled to respiration and ATP hydrolysis and functions as a proton pump across the membrane.</text>
</comment>
<dbReference type="Gene3D" id="3.40.50.720">
    <property type="entry name" value="NAD(P)-binding Rossmann-like Domain"/>
    <property type="match status" value="1"/>
</dbReference>
<protein>
    <recommendedName>
        <fullName evidence="2">proton-translocating NAD(P)(+) transhydrogenase</fullName>
        <ecNumber evidence="2">7.1.1.1</ecNumber>
    </recommendedName>
</protein>
<keyword evidence="5" id="KW-0520">NAD</keyword>
<keyword evidence="3" id="KW-0521">NADP</keyword>
<evidence type="ECO:0000259" key="7">
    <source>
        <dbReference type="SMART" id="SM01002"/>
    </source>
</evidence>
<evidence type="ECO:0000313" key="9">
    <source>
        <dbReference type="Proteomes" id="UP000028341"/>
    </source>
</evidence>
<dbReference type="STRING" id="55952.BU52_22665"/>
<evidence type="ECO:0000256" key="3">
    <source>
        <dbReference type="ARBA" id="ARBA00022857"/>
    </source>
</evidence>
<comment type="catalytic activity">
    <reaction evidence="6">
        <text>NAD(+) + NADPH + H(+)(in) = NADH + NADP(+) + H(+)(out)</text>
        <dbReference type="Rhea" id="RHEA:47992"/>
        <dbReference type="ChEBI" id="CHEBI:15378"/>
        <dbReference type="ChEBI" id="CHEBI:57540"/>
        <dbReference type="ChEBI" id="CHEBI:57783"/>
        <dbReference type="ChEBI" id="CHEBI:57945"/>
        <dbReference type="ChEBI" id="CHEBI:58349"/>
        <dbReference type="EC" id="7.1.1.1"/>
    </reaction>
</comment>
<dbReference type="InterPro" id="IPR007698">
    <property type="entry name" value="AlaDH/PNT_NAD(H)-bd"/>
</dbReference>
<keyword evidence="9" id="KW-1185">Reference proteome</keyword>
<dbReference type="SUPFAM" id="SSF51735">
    <property type="entry name" value="NAD(P)-binding Rossmann-fold domains"/>
    <property type="match status" value="1"/>
</dbReference>
<dbReference type="GO" id="GO:0050661">
    <property type="term" value="F:NADP binding"/>
    <property type="evidence" value="ECO:0007669"/>
    <property type="project" value="TreeGrafter"/>
</dbReference>
<evidence type="ECO:0000256" key="2">
    <source>
        <dbReference type="ARBA" id="ARBA00012943"/>
    </source>
</evidence>
<evidence type="ECO:0000256" key="5">
    <source>
        <dbReference type="ARBA" id="ARBA00023027"/>
    </source>
</evidence>
<evidence type="ECO:0000313" key="8">
    <source>
        <dbReference type="EMBL" id="KES04852.1"/>
    </source>
</evidence>
<proteinExistence type="predicted"/>
<evidence type="ECO:0000256" key="4">
    <source>
        <dbReference type="ARBA" id="ARBA00022967"/>
    </source>
</evidence>
<keyword evidence="4" id="KW-1278">Translocase</keyword>
<evidence type="ECO:0000256" key="1">
    <source>
        <dbReference type="ARBA" id="ARBA00003943"/>
    </source>
</evidence>
<dbReference type="GO" id="GO:0006740">
    <property type="term" value="P:NADPH regeneration"/>
    <property type="evidence" value="ECO:0007669"/>
    <property type="project" value="TreeGrafter"/>
</dbReference>
<sequence>MKSLGGEYLAVDTAHEAGSDGYAKVTSADCDRAAAELYHEQARDVDIIITTALIPGRRAPRLVTAADVAAMKPGSVIADMAAAQGGNVEGTIPGRSVVTDTV</sequence>